<gene>
    <name evidence="2" type="ORF">B0H15DRAFT_861665</name>
</gene>
<keyword evidence="1" id="KW-0175">Coiled coil</keyword>
<dbReference type="SUPFAM" id="SSF50494">
    <property type="entry name" value="Trypsin-like serine proteases"/>
    <property type="match status" value="1"/>
</dbReference>
<accession>A0AAD6XIQ6</accession>
<comment type="caution">
    <text evidence="2">The sequence shown here is derived from an EMBL/GenBank/DDBJ whole genome shotgun (WGS) entry which is preliminary data.</text>
</comment>
<protein>
    <submittedName>
        <fullName evidence="2">Uncharacterized protein</fullName>
    </submittedName>
</protein>
<evidence type="ECO:0000313" key="3">
    <source>
        <dbReference type="Proteomes" id="UP001222325"/>
    </source>
</evidence>
<proteinExistence type="predicted"/>
<dbReference type="Proteomes" id="UP001222325">
    <property type="component" value="Unassembled WGS sequence"/>
</dbReference>
<evidence type="ECO:0000313" key="2">
    <source>
        <dbReference type="EMBL" id="KAJ7077374.1"/>
    </source>
</evidence>
<sequence>MLSPEFVTSCIVYAREHAQGRPSSLTDSTCSDLSLVSDYASSTSTDPPSHAVSKLEALFYYSGISPTPPKLVYRTGSSKAPWVKPTGLEAQRRLKQVRGVFGHKLDLVWSDVGPRARDLLKAQGVAWTSIDLARFVTKADDDREIHGPVVLWIGVVPDSLQPEDAFASANELLALLADFDIDDVEVEYRESLYKRFAGSPLLRSVSTLHTTVDVRGPLTPALGLAIATSDRPEAEGTMALYFTEGGQSNKVLGLTCHHVLFKTDDEHNGEYVLRGAGAPRKYVRLLGLRRFDRLLASIKLRIGRHGIMVEIYGRNITKLEARVKGDDEEDVAEAKKELKKTRLLLDDANEAIEDLEKLYTTVKKDWSKPEQRTIGHIRYSSALTLEAAPGGFTADWGAFELDGSKFKDAFRGNFIDLGTEIPSDKFTLMMYPREDGPTTFKYPDDRLLHLHGIISEQLMRAPDMLDHNNDACLLVIKNGNSTDVTIGRATGIFSFVRDDVSGKESMEWAIYNYDSKSGVFSAPGDSGSIIVDGLGRVGGMLTGGAGRTETSDVTYATPMWWLWPRIQQQFPNANMFPTAMV</sequence>
<evidence type="ECO:0000256" key="1">
    <source>
        <dbReference type="SAM" id="Coils"/>
    </source>
</evidence>
<dbReference type="AlphaFoldDB" id="A0AAD6XIQ6"/>
<organism evidence="2 3">
    <name type="scientific">Mycena belliarum</name>
    <dbReference type="NCBI Taxonomy" id="1033014"/>
    <lineage>
        <taxon>Eukaryota</taxon>
        <taxon>Fungi</taxon>
        <taxon>Dikarya</taxon>
        <taxon>Basidiomycota</taxon>
        <taxon>Agaricomycotina</taxon>
        <taxon>Agaricomycetes</taxon>
        <taxon>Agaricomycetidae</taxon>
        <taxon>Agaricales</taxon>
        <taxon>Marasmiineae</taxon>
        <taxon>Mycenaceae</taxon>
        <taxon>Mycena</taxon>
    </lineage>
</organism>
<name>A0AAD6XIQ6_9AGAR</name>
<reference evidence="2" key="1">
    <citation type="submission" date="2023-03" db="EMBL/GenBank/DDBJ databases">
        <title>Massive genome expansion in bonnet fungi (Mycena s.s.) driven by repeated elements and novel gene families across ecological guilds.</title>
        <authorList>
            <consortium name="Lawrence Berkeley National Laboratory"/>
            <person name="Harder C.B."/>
            <person name="Miyauchi S."/>
            <person name="Viragh M."/>
            <person name="Kuo A."/>
            <person name="Thoen E."/>
            <person name="Andreopoulos B."/>
            <person name="Lu D."/>
            <person name="Skrede I."/>
            <person name="Drula E."/>
            <person name="Henrissat B."/>
            <person name="Morin E."/>
            <person name="Kohler A."/>
            <person name="Barry K."/>
            <person name="LaButti K."/>
            <person name="Morin E."/>
            <person name="Salamov A."/>
            <person name="Lipzen A."/>
            <person name="Mereny Z."/>
            <person name="Hegedus B."/>
            <person name="Baldrian P."/>
            <person name="Stursova M."/>
            <person name="Weitz H."/>
            <person name="Taylor A."/>
            <person name="Grigoriev I.V."/>
            <person name="Nagy L.G."/>
            <person name="Martin F."/>
            <person name="Kauserud H."/>
        </authorList>
    </citation>
    <scope>NUCLEOTIDE SEQUENCE</scope>
    <source>
        <strain evidence="2">CBHHK173m</strain>
    </source>
</reference>
<dbReference type="InterPro" id="IPR009003">
    <property type="entry name" value="Peptidase_S1_PA"/>
</dbReference>
<dbReference type="EMBL" id="JARJCN010000073">
    <property type="protein sequence ID" value="KAJ7077374.1"/>
    <property type="molecule type" value="Genomic_DNA"/>
</dbReference>
<keyword evidence="3" id="KW-1185">Reference proteome</keyword>
<feature type="coiled-coil region" evidence="1">
    <location>
        <begin position="331"/>
        <end position="365"/>
    </location>
</feature>